<feature type="domain" description="TIR" evidence="1">
    <location>
        <begin position="2"/>
        <end position="153"/>
    </location>
</feature>
<comment type="caution">
    <text evidence="2">The sequence shown here is derived from an EMBL/GenBank/DDBJ whole genome shotgun (WGS) entry which is preliminary data.</text>
</comment>
<dbReference type="SMART" id="SM00255">
    <property type="entry name" value="TIR"/>
    <property type="match status" value="1"/>
</dbReference>
<dbReference type="SUPFAM" id="SSF52200">
    <property type="entry name" value="Toll/Interleukin receptor TIR domain"/>
    <property type="match status" value="1"/>
</dbReference>
<evidence type="ECO:0000313" key="2">
    <source>
        <dbReference type="EMBL" id="RWU21303.1"/>
    </source>
</evidence>
<dbReference type="OrthoDB" id="6883655at2"/>
<evidence type="ECO:0000259" key="1">
    <source>
        <dbReference type="SMART" id="SM00255"/>
    </source>
</evidence>
<accession>A0A443ZQD9</accession>
<dbReference type="Pfam" id="PF13676">
    <property type="entry name" value="TIR_2"/>
    <property type="match status" value="1"/>
</dbReference>
<dbReference type="InterPro" id="IPR035897">
    <property type="entry name" value="Toll_tir_struct_dom_sf"/>
</dbReference>
<dbReference type="GO" id="GO:0007165">
    <property type="term" value="P:signal transduction"/>
    <property type="evidence" value="ECO:0007669"/>
    <property type="project" value="InterPro"/>
</dbReference>
<proteinExistence type="predicted"/>
<dbReference type="EMBL" id="QJRG01000047">
    <property type="protein sequence ID" value="RWU21303.1"/>
    <property type="molecule type" value="Genomic_DNA"/>
</dbReference>
<reference evidence="2 3" key="1">
    <citation type="submission" date="2018-06" db="EMBL/GenBank/DDBJ databases">
        <title>Bacteria isolated from soil of Wuhan.</title>
        <authorList>
            <person name="Wei X."/>
            <person name="Chunhua H."/>
        </authorList>
    </citation>
    <scope>NUCLEOTIDE SEQUENCE [LARGE SCALE GENOMIC DNA]</scope>
    <source>
        <strain evidence="3">xwS2</strain>
    </source>
</reference>
<dbReference type="AlphaFoldDB" id="A0A443ZQD9"/>
<sequence>MGHKIFLSHNHADKPVVEPVALRLAGIFGESAVFYDSWSIRPGDGIIDQMNKGLEAPEFVFFFVSANSLASQMVKLEWQNALFSASRGKTRIIPVRVDGSSMPPLLTQTLYIDMYSAGLEAAIAQIVNVTQGNTSFAPQHGEFSNLSYSADLDGEESVVVTVSASHFMEPNGSFLIETTNNENEFSCESVNGTPFFGGYRINSPSDTAGTTIHSFHYKTMGGAITPTHPLQIRIKSLTEARVVIVGFRHEVAQNEWKQLPFEKKTARPNTP</sequence>
<dbReference type="Proteomes" id="UP000288983">
    <property type="component" value="Unassembled WGS sequence"/>
</dbReference>
<organism evidence="2 3">
    <name type="scientific">Pseudomonas alkylphenolica</name>
    <dbReference type="NCBI Taxonomy" id="237609"/>
    <lineage>
        <taxon>Bacteria</taxon>
        <taxon>Pseudomonadati</taxon>
        <taxon>Pseudomonadota</taxon>
        <taxon>Gammaproteobacteria</taxon>
        <taxon>Pseudomonadales</taxon>
        <taxon>Pseudomonadaceae</taxon>
        <taxon>Pseudomonas</taxon>
    </lineage>
</organism>
<dbReference type="InterPro" id="IPR000157">
    <property type="entry name" value="TIR_dom"/>
</dbReference>
<dbReference type="RefSeq" id="WP_128324906.1">
    <property type="nucleotide sequence ID" value="NZ_QJRG01000047.1"/>
</dbReference>
<name>A0A443ZQD9_9PSED</name>
<dbReference type="Gene3D" id="3.40.50.10140">
    <property type="entry name" value="Toll/interleukin-1 receptor homology (TIR) domain"/>
    <property type="match status" value="1"/>
</dbReference>
<protein>
    <submittedName>
        <fullName evidence="2">TIR domain-containing protein</fullName>
    </submittedName>
</protein>
<gene>
    <name evidence="2" type="ORF">DM813_19135</name>
</gene>
<evidence type="ECO:0000313" key="3">
    <source>
        <dbReference type="Proteomes" id="UP000288983"/>
    </source>
</evidence>